<feature type="domain" description="Rhodanese" evidence="3">
    <location>
        <begin position="192"/>
        <end position="310"/>
    </location>
</feature>
<accession>A0A1H5CAF4</accession>
<dbReference type="OrthoDB" id="9770030at2"/>
<dbReference type="InterPro" id="IPR016181">
    <property type="entry name" value="Acyl_CoA_acyltransferase"/>
</dbReference>
<evidence type="ECO:0000256" key="2">
    <source>
        <dbReference type="ARBA" id="ARBA00022737"/>
    </source>
</evidence>
<dbReference type="SUPFAM" id="SSF52821">
    <property type="entry name" value="Rhodanese/Cell cycle control phosphatase"/>
    <property type="match status" value="2"/>
</dbReference>
<protein>
    <submittedName>
        <fullName evidence="5">Ribosomal-protein-alanine acetyltransferase</fullName>
    </submittedName>
</protein>
<evidence type="ECO:0000259" key="4">
    <source>
        <dbReference type="PROSITE" id="PS51186"/>
    </source>
</evidence>
<dbReference type="InterPro" id="IPR001307">
    <property type="entry name" value="Thiosulphate_STrfase_CS"/>
</dbReference>
<evidence type="ECO:0000256" key="1">
    <source>
        <dbReference type="ARBA" id="ARBA00022679"/>
    </source>
</evidence>
<dbReference type="PROSITE" id="PS50206">
    <property type="entry name" value="RHODANESE_3"/>
    <property type="match status" value="2"/>
</dbReference>
<keyword evidence="6" id="KW-1185">Reference proteome</keyword>
<dbReference type="STRING" id="648782.SAMN04488554_0314"/>
<feature type="domain" description="N-acetyltransferase" evidence="4">
    <location>
        <begin position="7"/>
        <end position="151"/>
    </location>
</feature>
<evidence type="ECO:0000313" key="5">
    <source>
        <dbReference type="EMBL" id="SED63458.1"/>
    </source>
</evidence>
<dbReference type="InterPro" id="IPR001763">
    <property type="entry name" value="Rhodanese-like_dom"/>
</dbReference>
<dbReference type="Pfam" id="PF00581">
    <property type="entry name" value="Rhodanese"/>
    <property type="match status" value="2"/>
</dbReference>
<name>A0A1H5CAF4_9MICO</name>
<dbReference type="PROSITE" id="PS51186">
    <property type="entry name" value="GNAT"/>
    <property type="match status" value="1"/>
</dbReference>
<proteinExistence type="predicted"/>
<dbReference type="InterPro" id="IPR000182">
    <property type="entry name" value="GNAT_dom"/>
</dbReference>
<dbReference type="PROSITE" id="PS00380">
    <property type="entry name" value="RHODANESE_1"/>
    <property type="match status" value="1"/>
</dbReference>
<reference evidence="6" key="1">
    <citation type="submission" date="2016-10" db="EMBL/GenBank/DDBJ databases">
        <authorList>
            <person name="Varghese N."/>
            <person name="Submissions S."/>
        </authorList>
    </citation>
    <scope>NUCLEOTIDE SEQUENCE [LARGE SCALE GENOMIC DNA]</scope>
    <source>
        <strain evidence="6">DSM 21368</strain>
    </source>
</reference>
<dbReference type="GO" id="GO:0008080">
    <property type="term" value="F:N-acetyltransferase activity"/>
    <property type="evidence" value="ECO:0007669"/>
    <property type="project" value="InterPro"/>
</dbReference>
<dbReference type="RefSeq" id="WP_089771388.1">
    <property type="nucleotide sequence ID" value="NZ_FNTX01000001.1"/>
</dbReference>
<dbReference type="EMBL" id="FNTX01000001">
    <property type="protein sequence ID" value="SED63458.1"/>
    <property type="molecule type" value="Genomic_DNA"/>
</dbReference>
<evidence type="ECO:0000313" key="6">
    <source>
        <dbReference type="Proteomes" id="UP000199220"/>
    </source>
</evidence>
<dbReference type="PANTHER" id="PTHR11364">
    <property type="entry name" value="THIOSULFATE SULFERTANSFERASE"/>
    <property type="match status" value="1"/>
</dbReference>
<dbReference type="Gene3D" id="3.40.630.30">
    <property type="match status" value="1"/>
</dbReference>
<keyword evidence="2" id="KW-0677">Repeat</keyword>
<dbReference type="InterPro" id="IPR006464">
    <property type="entry name" value="AcTrfase_RimI/Ard1"/>
</dbReference>
<dbReference type="SUPFAM" id="SSF55729">
    <property type="entry name" value="Acyl-CoA N-acyltransferases (Nat)"/>
    <property type="match status" value="1"/>
</dbReference>
<dbReference type="Gene3D" id="3.40.250.10">
    <property type="entry name" value="Rhodanese-like domain"/>
    <property type="match status" value="2"/>
</dbReference>
<organism evidence="5 6">
    <name type="scientific">Ruania alba</name>
    <dbReference type="NCBI Taxonomy" id="648782"/>
    <lineage>
        <taxon>Bacteria</taxon>
        <taxon>Bacillati</taxon>
        <taxon>Actinomycetota</taxon>
        <taxon>Actinomycetes</taxon>
        <taxon>Micrococcales</taxon>
        <taxon>Ruaniaceae</taxon>
        <taxon>Ruania</taxon>
    </lineage>
</organism>
<dbReference type="CDD" id="cd04301">
    <property type="entry name" value="NAT_SF"/>
    <property type="match status" value="1"/>
</dbReference>
<dbReference type="InterPro" id="IPR045078">
    <property type="entry name" value="TST/MPST-like"/>
</dbReference>
<dbReference type="CDD" id="cd01449">
    <property type="entry name" value="TST_Repeat_2"/>
    <property type="match status" value="1"/>
</dbReference>
<dbReference type="PANTHER" id="PTHR11364:SF27">
    <property type="entry name" value="SULFURTRANSFERASE"/>
    <property type="match status" value="1"/>
</dbReference>
<evidence type="ECO:0000259" key="3">
    <source>
        <dbReference type="PROSITE" id="PS50206"/>
    </source>
</evidence>
<dbReference type="NCBIfam" id="TIGR01575">
    <property type="entry name" value="rimI"/>
    <property type="match status" value="1"/>
</dbReference>
<dbReference type="GO" id="GO:0004792">
    <property type="term" value="F:thiosulfate-cyanide sulfurtransferase activity"/>
    <property type="evidence" value="ECO:0007669"/>
    <property type="project" value="InterPro"/>
</dbReference>
<dbReference type="Pfam" id="PF00583">
    <property type="entry name" value="Acetyltransf_1"/>
    <property type="match status" value="1"/>
</dbReference>
<feature type="domain" description="Rhodanese" evidence="3">
    <location>
        <begin position="338"/>
        <end position="449"/>
    </location>
</feature>
<keyword evidence="1 5" id="KW-0808">Transferase</keyword>
<dbReference type="Proteomes" id="UP000199220">
    <property type="component" value="Unassembled WGS sequence"/>
</dbReference>
<gene>
    <name evidence="5" type="ORF">SAMN04488554_0314</name>
</gene>
<dbReference type="SMART" id="SM00450">
    <property type="entry name" value="RHOD"/>
    <property type="match status" value="2"/>
</dbReference>
<dbReference type="InterPro" id="IPR036873">
    <property type="entry name" value="Rhodanese-like_dom_sf"/>
</dbReference>
<dbReference type="AlphaFoldDB" id="A0A1H5CAF4"/>
<sequence>MTRPGALSLRPLAPADLDTVMALEPELFGRGAWSRAIYDDELRRADRYYVAATDGGRLVGYAGLATGPDATIMTIGVAPGHRRRGHAARMLAELVGQARCVGAEALFLEVRADDEGAQALYRGFGFIPLGVRRGYYQPEGADAVVMRLPLSTRQGPGPIGSEMIEEDTRMADLDVRHRVLVTATELHELLAGPERLVVLDVRWSLAEPDGRKFYIAGHIPGAQFVDLDRDLAGPPSGEAGRHPLPDLADLQMAARRWGIDDGDSVVVYDDTGGTSAARAWWLLRWAGLEDVRILDGGLHAWSEIGGILEDGDVLVEPGTVTLSADHMPVADAGDAASAPARGVLLDARARERYAGETEPVDPRAGHIPGAVSAPTAENLDAERRFRPSEQLTERFASVGVPEADDVVVYCGSGVTAAHEVAALAAIGVPARLYTGSWSQWSADEARPVATGLQPATD</sequence>
<dbReference type="CDD" id="cd01448">
    <property type="entry name" value="TST_Repeat_1"/>
    <property type="match status" value="1"/>
</dbReference>